<dbReference type="OrthoDB" id="398435at2"/>
<dbReference type="KEGG" id="mars:A8C75_11660"/>
<dbReference type="Pfam" id="PF01420">
    <property type="entry name" value="Methylase_S"/>
    <property type="match status" value="2"/>
</dbReference>
<feature type="domain" description="Type I restriction modification DNA specificity" evidence="4">
    <location>
        <begin position="267"/>
        <end position="367"/>
    </location>
</feature>
<gene>
    <name evidence="5" type="ORF">A8C75_11660</name>
</gene>
<dbReference type="InterPro" id="IPR052021">
    <property type="entry name" value="Type-I_RS_S_subunit"/>
</dbReference>
<dbReference type="STRING" id="1821621.A8C75_11660"/>
<reference evidence="5 6" key="2">
    <citation type="journal article" date="2018" name="Int. J. Syst. Evol. Microbiol.">
        <title>Marinobacterium aestuarii sp. nov., a benzene-degrading marine bacterium isolated from estuary sediment.</title>
        <authorList>
            <person name="Bae S.S."/>
            <person name="Jung J."/>
            <person name="Chung D."/>
            <person name="Baek K."/>
        </authorList>
    </citation>
    <scope>NUCLEOTIDE SEQUENCE [LARGE SCALE GENOMIC DNA]</scope>
    <source>
        <strain evidence="5 6">ST58-10</strain>
    </source>
</reference>
<reference evidence="6" key="1">
    <citation type="submission" date="2016-05" db="EMBL/GenBank/DDBJ databases">
        <authorList>
            <person name="Baek K."/>
            <person name="Yang S.-J."/>
        </authorList>
    </citation>
    <scope>NUCLEOTIDE SEQUENCE [LARGE SCALE GENOMIC DNA]</scope>
    <source>
        <strain evidence="6">ST58-10</strain>
    </source>
</reference>
<dbReference type="InterPro" id="IPR044946">
    <property type="entry name" value="Restrct_endonuc_typeI_TRD_sf"/>
</dbReference>
<evidence type="ECO:0000256" key="3">
    <source>
        <dbReference type="ARBA" id="ARBA00023125"/>
    </source>
</evidence>
<evidence type="ECO:0000259" key="4">
    <source>
        <dbReference type="Pfam" id="PF01420"/>
    </source>
</evidence>
<dbReference type="AlphaFoldDB" id="A0A1A9EY45"/>
<feature type="domain" description="Type I restriction modification DNA specificity" evidence="4">
    <location>
        <begin position="2"/>
        <end position="168"/>
    </location>
</feature>
<dbReference type="InterPro" id="IPR000055">
    <property type="entry name" value="Restrct_endonuc_typeI_TRD"/>
</dbReference>
<dbReference type="GO" id="GO:0003677">
    <property type="term" value="F:DNA binding"/>
    <property type="evidence" value="ECO:0007669"/>
    <property type="project" value="UniProtKB-KW"/>
</dbReference>
<dbReference type="GO" id="GO:0009307">
    <property type="term" value="P:DNA restriction-modification system"/>
    <property type="evidence" value="ECO:0007669"/>
    <property type="project" value="UniProtKB-KW"/>
</dbReference>
<organism evidence="5 6">
    <name type="scientific">Marinobacterium aestuarii</name>
    <dbReference type="NCBI Taxonomy" id="1821621"/>
    <lineage>
        <taxon>Bacteria</taxon>
        <taxon>Pseudomonadati</taxon>
        <taxon>Pseudomonadota</taxon>
        <taxon>Gammaproteobacteria</taxon>
        <taxon>Oceanospirillales</taxon>
        <taxon>Oceanospirillaceae</taxon>
        <taxon>Marinobacterium</taxon>
    </lineage>
</organism>
<dbReference type="PANTHER" id="PTHR30408:SF12">
    <property type="entry name" value="TYPE I RESTRICTION ENZYME MJAVIII SPECIFICITY SUBUNIT"/>
    <property type="match status" value="1"/>
</dbReference>
<name>A0A1A9EY45_9GAMM</name>
<keyword evidence="2" id="KW-0680">Restriction system</keyword>
<accession>A0A1A9EY45</accession>
<comment type="similarity">
    <text evidence="1">Belongs to the type-I restriction system S methylase family.</text>
</comment>
<dbReference type="SUPFAM" id="SSF116734">
    <property type="entry name" value="DNA methylase specificity domain"/>
    <property type="match status" value="2"/>
</dbReference>
<dbReference type="CDD" id="cd17285">
    <property type="entry name" value="RMtype1_S_Csp16704I_TRD2-CR2_like"/>
    <property type="match status" value="1"/>
</dbReference>
<proteinExistence type="inferred from homology"/>
<dbReference type="EMBL" id="CP015839">
    <property type="protein sequence ID" value="ANG63064.1"/>
    <property type="molecule type" value="Genomic_DNA"/>
</dbReference>
<dbReference type="PANTHER" id="PTHR30408">
    <property type="entry name" value="TYPE-1 RESTRICTION ENZYME ECOKI SPECIFICITY PROTEIN"/>
    <property type="match status" value="1"/>
</dbReference>
<evidence type="ECO:0000313" key="5">
    <source>
        <dbReference type="EMBL" id="ANG63064.1"/>
    </source>
</evidence>
<dbReference type="RefSeq" id="WP_067382330.1">
    <property type="nucleotide sequence ID" value="NZ_CP015839.1"/>
</dbReference>
<evidence type="ECO:0000256" key="1">
    <source>
        <dbReference type="ARBA" id="ARBA00010923"/>
    </source>
</evidence>
<dbReference type="REBASE" id="153852">
    <property type="entry name" value="S.Msp5810ORF11655P"/>
</dbReference>
<keyword evidence="6" id="KW-1185">Reference proteome</keyword>
<keyword evidence="3" id="KW-0238">DNA-binding</keyword>
<sequence length="394" mass="44101">MVALSELVDIRGGGTPSKAVPEYWNGNIPWASVKDFKSSELRVTADYISELGVKNSATSLIPANSIIVPTRMALGKVAMTAVDMAINQDLKALLIKDEVVLDKRYLLRFLESKSRFIEKQGKGATVKGITLDVLRSLNVPLPPLAEQQRIAAILDKADALRRKRQQAIDLADQLLRSVFLEMFGDPASNPKGWSIMSAGACLREGFILEVQDGNHGNDHPKVADFSQLGIPFVTANVVRDGKILFDKCYYLSDAWRNKLRVGFALPGDVLLTHKGTLGLTAVLDETHSVYIFSPQTTYYRINESHILPDYLKGYFDTEYFQRLLAKEGKQSTRAYIGITRQKELPIIVPPMEEQRRYVDLVEIYKKKLDNYRSHEMACGALFASLSQQAFRGDL</sequence>
<evidence type="ECO:0000256" key="2">
    <source>
        <dbReference type="ARBA" id="ARBA00022747"/>
    </source>
</evidence>
<dbReference type="Proteomes" id="UP000078070">
    <property type="component" value="Chromosome"/>
</dbReference>
<protein>
    <recommendedName>
        <fullName evidence="4">Type I restriction modification DNA specificity domain-containing protein</fullName>
    </recommendedName>
</protein>
<dbReference type="Gene3D" id="3.90.220.20">
    <property type="entry name" value="DNA methylase specificity domains"/>
    <property type="match status" value="2"/>
</dbReference>
<evidence type="ECO:0000313" key="6">
    <source>
        <dbReference type="Proteomes" id="UP000078070"/>
    </source>
</evidence>